<name>A0ABV7HLS6_9GAMM</name>
<comment type="caution">
    <text evidence="1">The sequence shown here is derived from an EMBL/GenBank/DDBJ whole genome shotgun (WGS) entry which is preliminary data.</text>
</comment>
<sequence length="116" mass="13659">MSRFFDVTLCGTEIFFDNYTEQAVIGFLSARRVAASSLEEAVLRARHEVLIDWNYTHNADRKLGVPKLTTEQVHPIKKWLHRHPSEDFYFFDSPERKQEHLATINNSASPWYRFSK</sequence>
<reference evidence="2" key="1">
    <citation type="journal article" date="2019" name="Int. J. Syst. Evol. Microbiol.">
        <title>The Global Catalogue of Microorganisms (GCM) 10K type strain sequencing project: providing services to taxonomists for standard genome sequencing and annotation.</title>
        <authorList>
            <consortium name="The Broad Institute Genomics Platform"/>
            <consortium name="The Broad Institute Genome Sequencing Center for Infectious Disease"/>
            <person name="Wu L."/>
            <person name="Ma J."/>
        </authorList>
    </citation>
    <scope>NUCLEOTIDE SEQUENCE [LARGE SCALE GENOMIC DNA]</scope>
    <source>
        <strain evidence="2">KCTC 52141</strain>
    </source>
</reference>
<evidence type="ECO:0000313" key="2">
    <source>
        <dbReference type="Proteomes" id="UP001595548"/>
    </source>
</evidence>
<evidence type="ECO:0000313" key="1">
    <source>
        <dbReference type="EMBL" id="MFC3154789.1"/>
    </source>
</evidence>
<dbReference type="EMBL" id="JBHRTL010000006">
    <property type="protein sequence ID" value="MFC3154789.1"/>
    <property type="molecule type" value="Genomic_DNA"/>
</dbReference>
<organism evidence="1 2">
    <name type="scientific">Gilvimarinus japonicus</name>
    <dbReference type="NCBI Taxonomy" id="1796469"/>
    <lineage>
        <taxon>Bacteria</taxon>
        <taxon>Pseudomonadati</taxon>
        <taxon>Pseudomonadota</taxon>
        <taxon>Gammaproteobacteria</taxon>
        <taxon>Cellvibrionales</taxon>
        <taxon>Cellvibrionaceae</taxon>
        <taxon>Gilvimarinus</taxon>
    </lineage>
</organism>
<evidence type="ECO:0008006" key="3">
    <source>
        <dbReference type="Google" id="ProtNLM"/>
    </source>
</evidence>
<protein>
    <recommendedName>
        <fullName evidence="3">Integrase catalytic domain-containing protein</fullName>
    </recommendedName>
</protein>
<proteinExistence type="predicted"/>
<keyword evidence="2" id="KW-1185">Reference proteome</keyword>
<dbReference type="Proteomes" id="UP001595548">
    <property type="component" value="Unassembled WGS sequence"/>
</dbReference>
<accession>A0ABV7HLS6</accession>
<dbReference type="RefSeq" id="WP_382415220.1">
    <property type="nucleotide sequence ID" value="NZ_AP031500.1"/>
</dbReference>
<gene>
    <name evidence="1" type="ORF">ACFOEB_06190</name>
</gene>